<dbReference type="RefSeq" id="WP_269444345.1">
    <property type="nucleotide sequence ID" value="NZ_CP097463.1"/>
</dbReference>
<evidence type="ECO:0000256" key="3">
    <source>
        <dbReference type="ARBA" id="ARBA00022737"/>
    </source>
</evidence>
<dbReference type="EC" id="2.7.7.59" evidence="7"/>
<protein>
    <recommendedName>
        <fullName evidence="7">Bifunctional uridylyltransferase/uridylyl-removing enzyme</fullName>
        <shortName evidence="7">UTase/UR</shortName>
    </recommendedName>
    <alternativeName>
        <fullName evidence="7">Bifunctional [protein-PII] modification enzyme</fullName>
    </alternativeName>
    <alternativeName>
        <fullName evidence="7">Bifunctional nitrogen sensor protein</fullName>
    </alternativeName>
    <domain>
        <recommendedName>
            <fullName evidence="7">[Protein-PII] uridylyltransferase</fullName>
            <shortName evidence="7">PII uridylyltransferase</shortName>
            <shortName evidence="7">UTase</shortName>
            <ecNumber evidence="7">2.7.7.59</ecNumber>
        </recommendedName>
    </domain>
    <domain>
        <recommendedName>
            <fullName evidence="7">[Protein-PII]-UMP uridylyl-removing enzyme</fullName>
            <shortName evidence="7">UR</shortName>
            <ecNumber evidence="7">3.1.4.-</ecNumber>
        </recommendedName>
    </domain>
</protein>
<dbReference type="SUPFAM" id="SSF55021">
    <property type="entry name" value="ACT-like"/>
    <property type="match status" value="1"/>
</dbReference>
<dbReference type="CDD" id="cd04873">
    <property type="entry name" value="ACT_UUR-ACR-like"/>
    <property type="match status" value="2"/>
</dbReference>
<feature type="domain" description="HD" evidence="9">
    <location>
        <begin position="417"/>
        <end position="528"/>
    </location>
</feature>
<dbReference type="InterPro" id="IPR006674">
    <property type="entry name" value="HD_domain"/>
</dbReference>
<dbReference type="SUPFAM" id="SSF81301">
    <property type="entry name" value="Nucleotidyltransferase"/>
    <property type="match status" value="1"/>
</dbReference>
<dbReference type="PROSITE" id="PS51831">
    <property type="entry name" value="HD"/>
    <property type="match status" value="1"/>
</dbReference>
<comment type="function">
    <text evidence="7">Modifies, by uridylylation and deuridylylation, the PII regulatory proteins (GlnB and homologs), in response to the nitrogen status of the cell that GlnD senses through the glutamine level. Under low glutamine levels, catalyzes the conversion of the PII proteins and UTP to PII-UMP and PPi, while under higher glutamine levels, GlnD hydrolyzes PII-UMP to PII and UMP (deuridylylation). Thus, controls uridylylation state and activity of the PII proteins, and plays an important role in the regulation of nitrogen metabolism.</text>
</comment>
<keyword evidence="3" id="KW-0677">Repeat</keyword>
<evidence type="ECO:0000313" key="11">
    <source>
        <dbReference type="Proteomes" id="UP001164693"/>
    </source>
</evidence>
<evidence type="ECO:0000256" key="7">
    <source>
        <dbReference type="HAMAP-Rule" id="MF_00277"/>
    </source>
</evidence>
<dbReference type="GO" id="GO:0008773">
    <property type="term" value="F:[protein-PII] uridylyltransferase activity"/>
    <property type="evidence" value="ECO:0007669"/>
    <property type="project" value="UniProtKB-EC"/>
</dbReference>
<keyword evidence="4 7" id="KW-0378">Hydrolase</keyword>
<dbReference type="InterPro" id="IPR043519">
    <property type="entry name" value="NT_sf"/>
</dbReference>
<keyword evidence="5 7" id="KW-0460">Magnesium</keyword>
<comment type="cofactor">
    <cofactor evidence="7">
        <name>Mg(2+)</name>
        <dbReference type="ChEBI" id="CHEBI:18420"/>
    </cofactor>
</comment>
<feature type="domain" description="ACT" evidence="8">
    <location>
        <begin position="592"/>
        <end position="668"/>
    </location>
</feature>
<keyword evidence="1 7" id="KW-0808">Transferase</keyword>
<comment type="similarity">
    <text evidence="7">Belongs to the GlnD family.</text>
</comment>
<dbReference type="SUPFAM" id="SSF109604">
    <property type="entry name" value="HD-domain/PDEase-like"/>
    <property type="match status" value="1"/>
</dbReference>
<name>A0ABY7JZV8_9ACTN</name>
<keyword evidence="11" id="KW-1185">Reference proteome</keyword>
<gene>
    <name evidence="7" type="primary">glnD</name>
    <name evidence="10" type="ORF">M6B22_03285</name>
</gene>
<evidence type="ECO:0000256" key="5">
    <source>
        <dbReference type="ARBA" id="ARBA00022842"/>
    </source>
</evidence>
<evidence type="ECO:0000259" key="9">
    <source>
        <dbReference type="PROSITE" id="PS51831"/>
    </source>
</evidence>
<comment type="caution">
    <text evidence="7">Lacks conserved residue(s) required for the propagation of feature annotation.</text>
</comment>
<dbReference type="InterPro" id="IPR045865">
    <property type="entry name" value="ACT-like_dom_sf"/>
</dbReference>
<dbReference type="SMART" id="SM00471">
    <property type="entry name" value="HDc"/>
    <property type="match status" value="1"/>
</dbReference>
<dbReference type="Pfam" id="PF08335">
    <property type="entry name" value="GlnD_UR_UTase"/>
    <property type="match status" value="1"/>
</dbReference>
<accession>A0ABY7JZV8</accession>
<keyword evidence="2 7" id="KW-0548">Nucleotidyltransferase</keyword>
<dbReference type="PANTHER" id="PTHR47320">
    <property type="entry name" value="BIFUNCTIONAL URIDYLYLTRANSFERASE/URIDYLYL-REMOVING ENZYME"/>
    <property type="match status" value="1"/>
</dbReference>
<dbReference type="EC" id="3.1.4.-" evidence="7"/>
<comment type="catalytic activity">
    <reaction evidence="7">
        <text>[protein-PII]-L-tyrosine + UTP = [protein-PII]-uridylyl-L-tyrosine + diphosphate</text>
        <dbReference type="Rhea" id="RHEA:13673"/>
        <dbReference type="Rhea" id="RHEA-COMP:12147"/>
        <dbReference type="Rhea" id="RHEA-COMP:12148"/>
        <dbReference type="ChEBI" id="CHEBI:33019"/>
        <dbReference type="ChEBI" id="CHEBI:46398"/>
        <dbReference type="ChEBI" id="CHEBI:46858"/>
        <dbReference type="ChEBI" id="CHEBI:90602"/>
        <dbReference type="EC" id="2.7.7.59"/>
    </reaction>
</comment>
<evidence type="ECO:0000259" key="8">
    <source>
        <dbReference type="PROSITE" id="PS51671"/>
    </source>
</evidence>
<dbReference type="InterPro" id="IPR002912">
    <property type="entry name" value="ACT_dom"/>
</dbReference>
<feature type="region of interest" description="Uridylyltransferase" evidence="7">
    <location>
        <begin position="1"/>
        <end position="302"/>
    </location>
</feature>
<dbReference type="HAMAP" id="MF_00277">
    <property type="entry name" value="PII_uridylyl_transf"/>
    <property type="match status" value="1"/>
</dbReference>
<dbReference type="Proteomes" id="UP001164693">
    <property type="component" value="Chromosome"/>
</dbReference>
<dbReference type="InterPro" id="IPR013546">
    <property type="entry name" value="PII_UdlTrfase/GS_AdlTrfase"/>
</dbReference>
<proteinExistence type="inferred from homology"/>
<organism evidence="10 11">
    <name type="scientific">Jatrophihabitans cynanchi</name>
    <dbReference type="NCBI Taxonomy" id="2944128"/>
    <lineage>
        <taxon>Bacteria</taxon>
        <taxon>Bacillati</taxon>
        <taxon>Actinomycetota</taxon>
        <taxon>Actinomycetes</taxon>
        <taxon>Jatrophihabitantales</taxon>
        <taxon>Jatrophihabitantaceae</taxon>
        <taxon>Jatrophihabitans</taxon>
    </lineage>
</organism>
<dbReference type="PANTHER" id="PTHR47320:SF1">
    <property type="entry name" value="BIFUNCTIONAL URIDYLYLTRANSFERASE_URIDYLYL-REMOVING ENZYME"/>
    <property type="match status" value="1"/>
</dbReference>
<dbReference type="EMBL" id="CP097463">
    <property type="protein sequence ID" value="WAX57798.1"/>
    <property type="molecule type" value="Genomic_DNA"/>
</dbReference>
<dbReference type="CDD" id="cd00077">
    <property type="entry name" value="HDc"/>
    <property type="match status" value="1"/>
</dbReference>
<reference evidence="10" key="1">
    <citation type="submission" date="2022-05" db="EMBL/GenBank/DDBJ databases">
        <title>Jatrophihabitans sp. SB3-54 whole genome sequence.</title>
        <authorList>
            <person name="Suh M.K."/>
            <person name="Eom M.K."/>
            <person name="Kim J.S."/>
            <person name="Kim H.S."/>
            <person name="Do H.E."/>
            <person name="Shin Y.K."/>
            <person name="Lee J.-S."/>
        </authorList>
    </citation>
    <scope>NUCLEOTIDE SEQUENCE</scope>
    <source>
        <strain evidence="10">SB3-54</strain>
    </source>
</reference>
<feature type="domain" description="ACT" evidence="8">
    <location>
        <begin position="699"/>
        <end position="766"/>
    </location>
</feature>
<dbReference type="NCBIfam" id="NF002895">
    <property type="entry name" value="PRK03381.1"/>
    <property type="match status" value="1"/>
</dbReference>
<dbReference type="PIRSF" id="PIRSF006288">
    <property type="entry name" value="PII_uridyltransf"/>
    <property type="match status" value="1"/>
</dbReference>
<dbReference type="InterPro" id="IPR010043">
    <property type="entry name" value="UTase/UR"/>
</dbReference>
<dbReference type="PROSITE" id="PS51671">
    <property type="entry name" value="ACT"/>
    <property type="match status" value="2"/>
</dbReference>
<sequence>MSATPTPSESLGEVRAGVLRRPGLVGVRLRAALADAYDDWLRTMLADLPLPYGGVALAAIGSLGRREVVPGSDLDLLLLHDGRVGGLPDLAERIWYPIWDSGVGLDHSVRTADEAVKVARTDLKALLGMLALRHVAGEEALTAAVRTRVLDAWRASAPTRVGELREQADGRAALGGEAAFLLEPDLKDSRGGLRDGQALQALALAQLVDVSDAAREAHTTLLDVRGELHRRAGRADDVLRLQEQDGVGEALGLGAASGEEVLRRVNRAARVLAHSLDAALVRSQPLPRRRFGRAPRAPSRVGLARDVVAQDGEVVLARDAKPATDPGLVLRAARAAAEATLPLSEFTLGRLATETPAPPEPWPDQLRADFLALLGTGPAAVPVLESLDLAGLLEPLVPEWSAVRFRAQHNPLHRFTVDRHLLETAARAAALTRSVSRPDLLLVGALLHDIGKGRPGDHSAAGAELATTIALRMGFAAADVAVIAALARHHLLLPDTATRRDLDDPATLGIVTAAVAGSAGLLDLLHALAIADAAATGPAAWSDWKAGLVADLVRRAHAVLRGAPPEPVAELDDERRALAEAGELAVLVRPSEVVVAAADGVGVLYRTAGVLALHLLDVRSASIRTHAGMAVNTFAVEPRFGTMPEASRVRAELTRVLSGDTGLAERLRVKERSYARPAAAARPAPTVHWFDDEATDATVLEYRADDSLGLLCRVTAALERCQLDVRSARVSSLAGAVVDAFYVTTRDGAPVPRERRPDIEAELLRA</sequence>
<comment type="domain">
    <text evidence="7">Has four distinct domains: an N-terminal nucleotidyltransferase (NT) domain responsible for UTase activity, a central HD domain that encodes UR activity, and two C-terminal ACT domains that seem to have a role in glutamine sensing.</text>
</comment>
<evidence type="ECO:0000256" key="4">
    <source>
        <dbReference type="ARBA" id="ARBA00022801"/>
    </source>
</evidence>
<dbReference type="Pfam" id="PF01966">
    <property type="entry name" value="HD"/>
    <property type="match status" value="1"/>
</dbReference>
<evidence type="ECO:0000313" key="10">
    <source>
        <dbReference type="EMBL" id="WAX57798.1"/>
    </source>
</evidence>
<keyword evidence="6 7" id="KW-0511">Multifunctional enzyme</keyword>
<dbReference type="InterPro" id="IPR003607">
    <property type="entry name" value="HD/PDEase_dom"/>
</dbReference>
<comment type="activity regulation">
    <text evidence="7">Uridylyltransferase (UTase) activity is inhibited by glutamine, while glutamine activates uridylyl-removing (UR) activity.</text>
</comment>
<evidence type="ECO:0000256" key="1">
    <source>
        <dbReference type="ARBA" id="ARBA00022679"/>
    </source>
</evidence>
<evidence type="ECO:0000256" key="2">
    <source>
        <dbReference type="ARBA" id="ARBA00022695"/>
    </source>
</evidence>
<dbReference type="Gene3D" id="1.10.3090.10">
    <property type="entry name" value="cca-adding enzyme, domain 2"/>
    <property type="match status" value="1"/>
</dbReference>
<evidence type="ECO:0000256" key="6">
    <source>
        <dbReference type="ARBA" id="ARBA00023268"/>
    </source>
</evidence>
<comment type="catalytic activity">
    <reaction evidence="7">
        <text>[protein-PII]-uridylyl-L-tyrosine + H2O = [protein-PII]-L-tyrosine + UMP + H(+)</text>
        <dbReference type="Rhea" id="RHEA:48600"/>
        <dbReference type="Rhea" id="RHEA-COMP:12147"/>
        <dbReference type="Rhea" id="RHEA-COMP:12148"/>
        <dbReference type="ChEBI" id="CHEBI:15377"/>
        <dbReference type="ChEBI" id="CHEBI:15378"/>
        <dbReference type="ChEBI" id="CHEBI:46858"/>
        <dbReference type="ChEBI" id="CHEBI:57865"/>
        <dbReference type="ChEBI" id="CHEBI:90602"/>
    </reaction>
</comment>